<evidence type="ECO:0000256" key="2">
    <source>
        <dbReference type="ARBA" id="ARBA00003906"/>
    </source>
</evidence>
<reference evidence="12 13" key="1">
    <citation type="journal article" date="2006" name="J. Bacteriol.">
        <title>Comparative genomic analysis of three strains of Ehrlichia ruminantium reveals an active process of genome size plasticity.</title>
        <authorList>
            <person name="Frutos R."/>
            <person name="Viari A."/>
            <person name="Ferraz C."/>
            <person name="Morgat A."/>
            <person name="Eychenie S."/>
            <person name="Kandassami Y."/>
            <person name="Chantal I."/>
            <person name="Bensaid A."/>
            <person name="Coissac E."/>
            <person name="Vachiery N."/>
            <person name="Demaille J."/>
            <person name="Martinez D."/>
        </authorList>
    </citation>
    <scope>NUCLEOTIDE SEQUENCE [LARGE SCALE GENOMIC DNA]</scope>
    <source>
        <strain evidence="12 13">Welgevonden</strain>
    </source>
</reference>
<comment type="function">
    <text evidence="2">E1 component of the 2-oxoglutarate dehydrogenase (OGDH) complex which catalyzes the decarboxylation of 2-oxoglutarate, the first step in the conversion of 2-oxoglutarate to succinyl-CoA and CO(2).</text>
</comment>
<evidence type="ECO:0000313" key="12">
    <source>
        <dbReference type="EMBL" id="CAI26763.1"/>
    </source>
</evidence>
<evidence type="ECO:0000256" key="5">
    <source>
        <dbReference type="ARBA" id="ARBA00012280"/>
    </source>
</evidence>
<dbReference type="GO" id="GO:0006096">
    <property type="term" value="P:glycolytic process"/>
    <property type="evidence" value="ECO:0007669"/>
    <property type="project" value="UniProtKB-KW"/>
</dbReference>
<dbReference type="GO" id="GO:0005829">
    <property type="term" value="C:cytosol"/>
    <property type="evidence" value="ECO:0007669"/>
    <property type="project" value="TreeGrafter"/>
</dbReference>
<organism evidence="12 13">
    <name type="scientific">Ehrlichia ruminantium (strain Welgevonden)</name>
    <dbReference type="NCBI Taxonomy" id="254945"/>
    <lineage>
        <taxon>Bacteria</taxon>
        <taxon>Pseudomonadati</taxon>
        <taxon>Pseudomonadota</taxon>
        <taxon>Alphaproteobacteria</taxon>
        <taxon>Rickettsiales</taxon>
        <taxon>Anaplasmataceae</taxon>
        <taxon>Ehrlichia</taxon>
    </lineage>
</organism>
<name>A0A0H3M0V3_EHRRW</name>
<dbReference type="Gene3D" id="1.10.287.1150">
    <property type="entry name" value="TPP helical domain"/>
    <property type="match status" value="1"/>
</dbReference>
<evidence type="ECO:0000256" key="4">
    <source>
        <dbReference type="ARBA" id="ARBA00011301"/>
    </source>
</evidence>
<accession>A0A0H3M0V3</accession>
<dbReference type="PIRSF" id="PIRSF000157">
    <property type="entry name" value="Oxoglu_dh_E1"/>
    <property type="match status" value="1"/>
</dbReference>
<dbReference type="Pfam" id="PF16078">
    <property type="entry name" value="2-oxogl_dehyd_N"/>
    <property type="match status" value="1"/>
</dbReference>
<dbReference type="GO" id="GO:0030976">
    <property type="term" value="F:thiamine pyrophosphate binding"/>
    <property type="evidence" value="ECO:0007669"/>
    <property type="project" value="InterPro"/>
</dbReference>
<keyword evidence="9" id="KW-0324">Glycolysis</keyword>
<sequence>MKNITCLFTGNVDLIEDIYKKYQKDNNSVSLGWRKFFSSELYTQSISVTNNKSSNIDVAPNNSESKIIELLNFFRSYGHTVADLDPLELHVTNELEYRKHVDLSNIESCQTLNSVLGLNNPTLDDVIGALKATYCGKIGYEFMHIRNHDERLWLQDKIENISNEISDEEKKDILKHLMEVESFEQFIHTRYPGYKRFSIEGGDSLVVALEKIIDLSSEFNLREIVIGMSHRGRLSVLTKVMKKSYRAMMHEFKGGTAYPKGLEVSGDVKYHLGYSSDRQLLPNKIVHLSLSPNPSHLESVNPAVMGKVRAKQDILSPNDKPSVVGVLVHGDAAVIGQGIVAETLTLSNLFGYKVCGVIHIVVNNQVGFTTNPEDSRSSLYCSDIARIIDAPVFHVNGDSMEAVTTAVKLAVEYRQKFNKDVVIDIVCYRRYEHNEGDEPLFTQPVMYNRIIKHKTPMKLYAEQLINNKVITQEDFNVLQDQFHSVLSEEFASSENYFPDQADWFKGNWKNFRRPIPGDFKDYLSNTGVSEQLLLKLASSLSNIPESFNVNKKVLRILTARFDAVSSGTNIDWATGEALAFASLLSENVRIRLSGQDCGRGTFSHRHAVLVDQDTGSYYIPLNNLGVPQEVFEVFNSPLSEYAVLGFEYGYSTNSPRSLVIWEAQFGDFANGAQIVIDQFISSAETKWLRCSGLVMLLPHGYEGQGPEHSSARIERYLQLCAEDNIQVVNCTTPANYFHVLRRQVNRDFRKPLVVFTPKSLLRHKMAVSKLTDFSGTFLPVIGEVYPLCNNNQVRKVVICSGKVYFDIIEARSKNKIDNIAVIRLEQYYPFPEEQIALELQNYKNAEVIWCQEEPMNMGAWSFVNNYIENVLKKIDIKSKKILCISRPASASTAAGYTSNHIKEQNDILSCILE</sequence>
<evidence type="ECO:0000256" key="6">
    <source>
        <dbReference type="ARBA" id="ARBA00013321"/>
    </source>
</evidence>
<dbReference type="GO" id="GO:0004591">
    <property type="term" value="F:oxoglutarate dehydrogenase (succinyl-transferring) activity"/>
    <property type="evidence" value="ECO:0007669"/>
    <property type="project" value="UniProtKB-EC"/>
</dbReference>
<dbReference type="FunFam" id="3.40.50.12470:FF:000003">
    <property type="entry name" value="2-oxoglutarate dehydrogenase E1 component"/>
    <property type="match status" value="1"/>
</dbReference>
<dbReference type="SMART" id="SM00861">
    <property type="entry name" value="Transket_pyr"/>
    <property type="match status" value="1"/>
</dbReference>
<evidence type="ECO:0000256" key="3">
    <source>
        <dbReference type="ARBA" id="ARBA00006936"/>
    </source>
</evidence>
<dbReference type="Pfam" id="PF02779">
    <property type="entry name" value="Transket_pyr"/>
    <property type="match status" value="1"/>
</dbReference>
<dbReference type="GO" id="GO:0006099">
    <property type="term" value="P:tricarboxylic acid cycle"/>
    <property type="evidence" value="ECO:0007669"/>
    <property type="project" value="TreeGrafter"/>
</dbReference>
<dbReference type="CDD" id="cd02016">
    <property type="entry name" value="TPP_E1_OGDC_like"/>
    <property type="match status" value="1"/>
</dbReference>
<dbReference type="NCBIfam" id="NF006914">
    <property type="entry name" value="PRK09404.1"/>
    <property type="match status" value="1"/>
</dbReference>
<dbReference type="Gene3D" id="3.40.50.12470">
    <property type="match status" value="1"/>
</dbReference>
<dbReference type="HOGENOM" id="CLU_004709_1_0_5"/>
<dbReference type="NCBIfam" id="TIGR00239">
    <property type="entry name" value="2oxo_dh_E1"/>
    <property type="match status" value="1"/>
</dbReference>
<dbReference type="eggNOG" id="COG0567">
    <property type="taxonomic scope" value="Bacteria"/>
</dbReference>
<evidence type="ECO:0000256" key="7">
    <source>
        <dbReference type="ARBA" id="ARBA00023002"/>
    </source>
</evidence>
<dbReference type="InterPro" id="IPR042179">
    <property type="entry name" value="KGD_C_sf"/>
</dbReference>
<keyword evidence="13" id="KW-1185">Reference proteome</keyword>
<dbReference type="Pfam" id="PF16870">
    <property type="entry name" value="OxoGdeHyase_C"/>
    <property type="match status" value="1"/>
</dbReference>
<evidence type="ECO:0000256" key="1">
    <source>
        <dbReference type="ARBA" id="ARBA00001964"/>
    </source>
</evidence>
<evidence type="ECO:0000256" key="8">
    <source>
        <dbReference type="ARBA" id="ARBA00023052"/>
    </source>
</evidence>
<evidence type="ECO:0000259" key="11">
    <source>
        <dbReference type="SMART" id="SM00861"/>
    </source>
</evidence>
<dbReference type="GO" id="GO:0045252">
    <property type="term" value="C:oxoglutarate dehydrogenase complex"/>
    <property type="evidence" value="ECO:0007669"/>
    <property type="project" value="TreeGrafter"/>
</dbReference>
<dbReference type="InterPro" id="IPR005475">
    <property type="entry name" value="Transketolase-like_Pyr-bd"/>
</dbReference>
<evidence type="ECO:0000313" key="13">
    <source>
        <dbReference type="Proteomes" id="UP000001021"/>
    </source>
</evidence>
<dbReference type="NCBIfam" id="NF008907">
    <property type="entry name" value="PRK12270.1"/>
    <property type="match status" value="1"/>
</dbReference>
<dbReference type="Proteomes" id="UP000001021">
    <property type="component" value="Chromosome"/>
</dbReference>
<keyword evidence="7" id="KW-0560">Oxidoreductase</keyword>
<dbReference type="Gene3D" id="3.40.50.970">
    <property type="match status" value="1"/>
</dbReference>
<comment type="subunit">
    <text evidence="4">Homodimer. Part of the 2-oxoglutarate dehydrogenase (OGDH) complex composed of E1 (2-oxoglutarate dehydrogenase), E2 (dihydrolipoamide succinyltransferase) and E3 (dihydrolipoamide dehydrogenase); the complex contains multiple copies of the three enzymatic components (E1, E2 and E3).</text>
</comment>
<gene>
    <name evidence="12" type="primary">sucA</name>
    <name evidence="12" type="ordered locus">ERWE_CDS_02690</name>
</gene>
<dbReference type="EMBL" id="CR925678">
    <property type="protein sequence ID" value="CAI26763.1"/>
    <property type="molecule type" value="Genomic_DNA"/>
</dbReference>
<dbReference type="KEGG" id="erw:ERWE_CDS_02690"/>
<protein>
    <recommendedName>
        <fullName evidence="6">2-oxoglutarate dehydrogenase E1 component</fullName>
        <ecNumber evidence="5">1.2.4.2</ecNumber>
    </recommendedName>
    <alternativeName>
        <fullName evidence="10">Alpha-ketoglutarate dehydrogenase</fullName>
    </alternativeName>
</protein>
<dbReference type="InterPro" id="IPR032106">
    <property type="entry name" value="2-oxogl_dehyd_N"/>
</dbReference>
<dbReference type="Pfam" id="PF00676">
    <property type="entry name" value="E1_dh"/>
    <property type="match status" value="1"/>
</dbReference>
<dbReference type="InterPro" id="IPR001017">
    <property type="entry name" value="DH_E1"/>
</dbReference>
<evidence type="ECO:0000256" key="10">
    <source>
        <dbReference type="ARBA" id="ARBA00030680"/>
    </source>
</evidence>
<dbReference type="InterPro" id="IPR031717">
    <property type="entry name" value="ODO-1/KGD_C"/>
</dbReference>
<feature type="domain" description="Transketolase-like pyrimidine-binding" evidence="11">
    <location>
        <begin position="570"/>
        <end position="763"/>
    </location>
</feature>
<dbReference type="InterPro" id="IPR029061">
    <property type="entry name" value="THDP-binding"/>
</dbReference>
<proteinExistence type="inferred from homology"/>
<dbReference type="InterPro" id="IPR011603">
    <property type="entry name" value="2oxoglutarate_DH_E1"/>
</dbReference>
<dbReference type="PANTHER" id="PTHR23152">
    <property type="entry name" value="2-OXOGLUTARATE DEHYDROGENASE"/>
    <property type="match status" value="1"/>
</dbReference>
<dbReference type="SUPFAM" id="SSF52518">
    <property type="entry name" value="Thiamin diphosphate-binding fold (THDP-binding)"/>
    <property type="match status" value="2"/>
</dbReference>
<comment type="similarity">
    <text evidence="3">Belongs to the alpha-ketoglutarate dehydrogenase family.</text>
</comment>
<comment type="cofactor">
    <cofactor evidence="1">
        <name>thiamine diphosphate</name>
        <dbReference type="ChEBI" id="CHEBI:58937"/>
    </cofactor>
</comment>
<dbReference type="AlphaFoldDB" id="A0A0H3M0V3"/>
<keyword evidence="8" id="KW-0786">Thiamine pyrophosphate</keyword>
<evidence type="ECO:0000256" key="9">
    <source>
        <dbReference type="ARBA" id="ARBA00023152"/>
    </source>
</evidence>
<dbReference type="EC" id="1.2.4.2" evidence="5"/>
<dbReference type="Gene3D" id="3.40.50.11610">
    <property type="entry name" value="Multifunctional 2-oxoglutarate metabolism enzyme, C-terminal domain"/>
    <property type="match status" value="1"/>
</dbReference>
<dbReference type="PANTHER" id="PTHR23152:SF4">
    <property type="entry name" value="2-OXOADIPATE DEHYDROGENASE COMPLEX COMPONENT E1"/>
    <property type="match status" value="1"/>
</dbReference>
<dbReference type="RefSeq" id="WP_011256039.1">
    <property type="nucleotide sequence ID" value="NC_006832.1"/>
</dbReference>